<protein>
    <recommendedName>
        <fullName evidence="3">Nucleotidyl transferase AbiEii toxin, Type IV TA system</fullName>
    </recommendedName>
</protein>
<gene>
    <name evidence="1" type="ORF">HEB94_001630</name>
</gene>
<dbReference type="Proteomes" id="UP000638648">
    <property type="component" value="Unassembled WGS sequence"/>
</dbReference>
<keyword evidence="2" id="KW-1185">Reference proteome</keyword>
<dbReference type="Pfam" id="PF08843">
    <property type="entry name" value="AbiEii"/>
    <property type="match status" value="1"/>
</dbReference>
<evidence type="ECO:0000313" key="1">
    <source>
        <dbReference type="EMBL" id="MBE1604782.1"/>
    </source>
</evidence>
<sequence length="302" mass="33100">MTTSAAGRYTTPDAARRAVTDRLRGKARPDGRWALADLQRQYAYDQFVERLYRVDGGWVIKGATALLARRVAVRHTVDIDIYRAGAIRDVERDLRQAATLDIGDWMRFQIGRTGRIRTTGAEAARLPVTSFIGAKAWAAFHVDVVADGIHMIGQPDQVSPLIDVEVLDQERVAWRAYPLVDHVADKTCAILERHGGRPSTRFKDLVDLVAIVANSTLDASLQTQALLSEAKRRQLILPTRFPAPDRGLWQRGYQAEAARAVGLSALTLDDALGAVRPFLDPVLAGTAAGPWLPGTGWTTATS</sequence>
<accession>A0A927MWV8</accession>
<dbReference type="AlphaFoldDB" id="A0A927MWV8"/>
<name>A0A927MWV8_9ACTN</name>
<proteinExistence type="predicted"/>
<reference evidence="1" key="1">
    <citation type="submission" date="2020-10" db="EMBL/GenBank/DDBJ databases">
        <title>Sequencing the genomes of 1000 actinobacteria strains.</title>
        <authorList>
            <person name="Klenk H.-P."/>
        </authorList>
    </citation>
    <scope>NUCLEOTIDE SEQUENCE</scope>
    <source>
        <strain evidence="1">DSM 45354</strain>
    </source>
</reference>
<evidence type="ECO:0008006" key="3">
    <source>
        <dbReference type="Google" id="ProtNLM"/>
    </source>
</evidence>
<dbReference type="RefSeq" id="WP_192749250.1">
    <property type="nucleotide sequence ID" value="NZ_BAABJL010000114.1"/>
</dbReference>
<dbReference type="EMBL" id="JADBEM010000001">
    <property type="protein sequence ID" value="MBE1604782.1"/>
    <property type="molecule type" value="Genomic_DNA"/>
</dbReference>
<organism evidence="1 2">
    <name type="scientific">Actinopolymorpha pittospori</name>
    <dbReference type="NCBI Taxonomy" id="648752"/>
    <lineage>
        <taxon>Bacteria</taxon>
        <taxon>Bacillati</taxon>
        <taxon>Actinomycetota</taxon>
        <taxon>Actinomycetes</taxon>
        <taxon>Propionibacteriales</taxon>
        <taxon>Actinopolymorphaceae</taxon>
        <taxon>Actinopolymorpha</taxon>
    </lineage>
</organism>
<comment type="caution">
    <text evidence="1">The sequence shown here is derived from an EMBL/GenBank/DDBJ whole genome shotgun (WGS) entry which is preliminary data.</text>
</comment>
<dbReference type="InterPro" id="IPR014942">
    <property type="entry name" value="AbiEii"/>
</dbReference>
<evidence type="ECO:0000313" key="2">
    <source>
        <dbReference type="Proteomes" id="UP000638648"/>
    </source>
</evidence>